<evidence type="ECO:0000313" key="1">
    <source>
        <dbReference type="EMBL" id="MBU3867516.1"/>
    </source>
</evidence>
<protein>
    <submittedName>
        <fullName evidence="1">Transcriptional regulator</fullName>
    </submittedName>
</protein>
<feature type="non-terminal residue" evidence="1">
    <location>
        <position position="45"/>
    </location>
</feature>
<organism evidence="1 2">
    <name type="scientific">Streptomyces niphimycinicus</name>
    <dbReference type="NCBI Taxonomy" id="2842201"/>
    <lineage>
        <taxon>Bacteria</taxon>
        <taxon>Bacillati</taxon>
        <taxon>Actinomycetota</taxon>
        <taxon>Actinomycetes</taxon>
        <taxon>Kitasatosporales</taxon>
        <taxon>Streptomycetaceae</taxon>
        <taxon>Streptomyces</taxon>
    </lineage>
</organism>
<gene>
    <name evidence="1" type="ORF">KN815_26725</name>
</gene>
<sequence>MGRLTGGDPSLLRRINSAVVLHALRAATASGSAATASGSAATASG</sequence>
<name>A0ABS6CKP3_9ACTN</name>
<dbReference type="Proteomes" id="UP000720508">
    <property type="component" value="Unassembled WGS sequence"/>
</dbReference>
<proteinExistence type="predicted"/>
<keyword evidence="2" id="KW-1185">Reference proteome</keyword>
<accession>A0ABS6CKP3</accession>
<dbReference type="EMBL" id="JAHLEM010000314">
    <property type="protein sequence ID" value="MBU3867516.1"/>
    <property type="molecule type" value="Genomic_DNA"/>
</dbReference>
<comment type="caution">
    <text evidence="1">The sequence shown here is derived from an EMBL/GenBank/DDBJ whole genome shotgun (WGS) entry which is preliminary data.</text>
</comment>
<reference evidence="1 2" key="1">
    <citation type="submission" date="2021-06" db="EMBL/GenBank/DDBJ databases">
        <authorList>
            <person name="Pan X."/>
        </authorList>
    </citation>
    <scope>NUCLEOTIDE SEQUENCE [LARGE SCALE GENOMIC DNA]</scope>
    <source>
        <strain evidence="1 2">4503</strain>
    </source>
</reference>
<evidence type="ECO:0000313" key="2">
    <source>
        <dbReference type="Proteomes" id="UP000720508"/>
    </source>
</evidence>